<name>A0A0M9VWX6_ESCWE</name>
<sequence length="376" mass="41986">MSNRQVELALISLVPTYGSDLPPSLVELAGSLLAQSRHLASTLKAEEEVARLYACAHIACDRLKLTLDLPPLAPRPPIPPRLYKRLHAHLDRVLPKDAGNERRTRTPRSKLRGAGSSPKARDLPSRPTPSMEAALSQYRKEPNTRTRTPVKARVQGHANVQESPLYPWVQPVIRHLCTQSGTKKLAPSMLAGMESILLQGGSRTTDDWAIRNATALCAAIILFVAMRVRNLVPEQAVDPEVIRPARGEIIDQLAQARQEVPTSGMREETFWEGWTDIRVQEFDKAVAEVRQRGWLDADWYHDIAGVMQFDQAGLSETEEADSATQIRNRRADTMFQDQYDLLSEAERADYATWRANVMARIAEKLTTLAANESADC</sequence>
<dbReference type="AlphaFoldDB" id="A0A0M9VWX6"/>
<comment type="subcellular location">
    <subcellularLocation>
        <location evidence="1">Nucleus</location>
    </subcellularLocation>
</comment>
<feature type="compositionally biased region" description="Basic and acidic residues" evidence="6">
    <location>
        <begin position="93"/>
        <end position="104"/>
    </location>
</feature>
<keyword evidence="4" id="KW-0238">DNA-binding</keyword>
<evidence type="ECO:0000256" key="6">
    <source>
        <dbReference type="SAM" id="MobiDB-lite"/>
    </source>
</evidence>
<feature type="region of interest" description="Disordered" evidence="6">
    <location>
        <begin position="93"/>
        <end position="156"/>
    </location>
</feature>
<keyword evidence="3" id="KW-0235">DNA replication</keyword>
<evidence type="ECO:0000256" key="1">
    <source>
        <dbReference type="ARBA" id="ARBA00004123"/>
    </source>
</evidence>
<evidence type="ECO:0000313" key="8">
    <source>
        <dbReference type="EMBL" id="KOS22539.1"/>
    </source>
</evidence>
<proteinExistence type="inferred from homology"/>
<protein>
    <submittedName>
        <fullName evidence="8">Origin recognition complex subunit 6</fullName>
    </submittedName>
</protein>
<evidence type="ECO:0000256" key="5">
    <source>
        <dbReference type="ARBA" id="ARBA00023242"/>
    </source>
</evidence>
<evidence type="ECO:0000256" key="4">
    <source>
        <dbReference type="ARBA" id="ARBA00023125"/>
    </source>
</evidence>
<dbReference type="Proteomes" id="UP000053831">
    <property type="component" value="Unassembled WGS sequence"/>
</dbReference>
<evidence type="ECO:0000256" key="3">
    <source>
        <dbReference type="ARBA" id="ARBA00022705"/>
    </source>
</evidence>
<dbReference type="GO" id="GO:0006260">
    <property type="term" value="P:DNA replication"/>
    <property type="evidence" value="ECO:0007669"/>
    <property type="project" value="UniProtKB-KW"/>
</dbReference>
<comment type="caution">
    <text evidence="8">The sequence shown here is derived from an EMBL/GenBank/DDBJ whole genome shotgun (WGS) entry which is preliminary data.</text>
</comment>
<reference evidence="8 9" key="1">
    <citation type="submission" date="2015-07" db="EMBL/GenBank/DDBJ databases">
        <title>The genome of the fungus Escovopsis weberi, a specialized disease agent of ant agriculture.</title>
        <authorList>
            <person name="de Man T.J."/>
            <person name="Stajich J.E."/>
            <person name="Kubicek C.P."/>
            <person name="Chenthamara K."/>
            <person name="Atanasova L."/>
            <person name="Druzhinina I.S."/>
            <person name="Birnbaum S."/>
            <person name="Barribeau S.M."/>
            <person name="Teiling C."/>
            <person name="Suen G."/>
            <person name="Currie C."/>
            <person name="Gerardo N.M."/>
        </authorList>
    </citation>
    <scope>NUCLEOTIDE SEQUENCE [LARGE SCALE GENOMIC DNA]</scope>
</reference>
<dbReference type="Pfam" id="PF05460">
    <property type="entry name" value="ORC6"/>
    <property type="match status" value="1"/>
</dbReference>
<keyword evidence="9" id="KW-1185">Reference proteome</keyword>
<dbReference type="STRING" id="150374.A0A0M9VWX6"/>
<gene>
    <name evidence="8" type="ORF">ESCO_001729</name>
</gene>
<feature type="domain" description="ORC6 first cyclin-like" evidence="7">
    <location>
        <begin position="11"/>
        <end position="94"/>
    </location>
</feature>
<dbReference type="GO" id="GO:0005664">
    <property type="term" value="C:nuclear origin of replication recognition complex"/>
    <property type="evidence" value="ECO:0007669"/>
    <property type="project" value="InterPro"/>
</dbReference>
<dbReference type="InterPro" id="IPR008721">
    <property type="entry name" value="ORC6_cyclin_first"/>
</dbReference>
<evidence type="ECO:0000313" key="9">
    <source>
        <dbReference type="Proteomes" id="UP000053831"/>
    </source>
</evidence>
<dbReference type="GO" id="GO:0003677">
    <property type="term" value="F:DNA binding"/>
    <property type="evidence" value="ECO:0007669"/>
    <property type="project" value="UniProtKB-KW"/>
</dbReference>
<dbReference type="EMBL" id="LGSR01000006">
    <property type="protein sequence ID" value="KOS22539.1"/>
    <property type="molecule type" value="Genomic_DNA"/>
</dbReference>
<comment type="similarity">
    <text evidence="2">Belongs to the ORC6 family.</text>
</comment>
<dbReference type="OrthoDB" id="5367324at2759"/>
<keyword evidence="5" id="KW-0539">Nucleus</keyword>
<evidence type="ECO:0000259" key="7">
    <source>
        <dbReference type="Pfam" id="PF05460"/>
    </source>
</evidence>
<organism evidence="8 9">
    <name type="scientific">Escovopsis weberi</name>
    <dbReference type="NCBI Taxonomy" id="150374"/>
    <lineage>
        <taxon>Eukaryota</taxon>
        <taxon>Fungi</taxon>
        <taxon>Dikarya</taxon>
        <taxon>Ascomycota</taxon>
        <taxon>Pezizomycotina</taxon>
        <taxon>Sordariomycetes</taxon>
        <taxon>Hypocreomycetidae</taxon>
        <taxon>Hypocreales</taxon>
        <taxon>Hypocreaceae</taxon>
        <taxon>Escovopsis</taxon>
    </lineage>
</organism>
<accession>A0A0M9VWX6</accession>
<evidence type="ECO:0000256" key="2">
    <source>
        <dbReference type="ARBA" id="ARBA00010840"/>
    </source>
</evidence>